<dbReference type="EMBL" id="JASVEJ010000001">
    <property type="protein sequence ID" value="MDL5055930.1"/>
    <property type="molecule type" value="Genomic_DNA"/>
</dbReference>
<protein>
    <submittedName>
        <fullName evidence="3">Uncharacterized protein</fullName>
    </submittedName>
</protein>
<evidence type="ECO:0000256" key="2">
    <source>
        <dbReference type="SAM" id="MobiDB-lite"/>
    </source>
</evidence>
<reference evidence="3 4" key="1">
    <citation type="submission" date="2023-06" db="EMBL/GenBank/DDBJ databases">
        <title>Whole genome sequence of Oscillatoria calcuttensis NRMC-F 0142.</title>
        <authorList>
            <person name="Shakena Fathima T."/>
            <person name="Muralitharan G."/>
            <person name="Thajuddin N."/>
        </authorList>
    </citation>
    <scope>NUCLEOTIDE SEQUENCE [LARGE SCALE GENOMIC DNA]</scope>
    <source>
        <strain evidence="3 4">NRMC-F 0142</strain>
    </source>
</reference>
<feature type="region of interest" description="Disordered" evidence="2">
    <location>
        <begin position="258"/>
        <end position="278"/>
    </location>
</feature>
<evidence type="ECO:0000313" key="4">
    <source>
        <dbReference type="Proteomes" id="UP001230986"/>
    </source>
</evidence>
<dbReference type="RefSeq" id="WP_286004040.1">
    <property type="nucleotide sequence ID" value="NZ_JASVEJ010000001.1"/>
</dbReference>
<evidence type="ECO:0000313" key="3">
    <source>
        <dbReference type="EMBL" id="MDL5055930.1"/>
    </source>
</evidence>
<gene>
    <name evidence="3" type="ORF">QQ055_00305</name>
</gene>
<keyword evidence="1" id="KW-0175">Coiled coil</keyword>
<proteinExistence type="predicted"/>
<sequence length="278" mass="31913">MKKKAHGYIWYPEDIILSPKVAKLTAAEECWYRRALDFSWMDNGLPSDPKEAADRIKKGCTAKAAAKILDLFFEIDPKNSEKKVNKKQELLRKKFKQTIRERVKAGRESAKKRAAKAKEEKELQQKNELNKCSTNAEQMLNNPIQSNPIQSNPFVVEGNDAPRFVFITTTVQAIAVELGVVKFSPNQQREWNSHAELAFDNKFTSQQFVDCFRFLRSKYSYKILPEYVTNHLPDFVRGRKTKEPEALPSLAEKLADDAQNRANLRRPAKPAEPTEVVQ</sequence>
<accession>A0ABT7LV61</accession>
<keyword evidence="4" id="KW-1185">Reference proteome</keyword>
<organism evidence="3 4">
    <name type="scientific">Geitlerinema calcuttense NRMC-F 0142</name>
    <dbReference type="NCBI Taxonomy" id="2922238"/>
    <lineage>
        <taxon>Bacteria</taxon>
        <taxon>Bacillati</taxon>
        <taxon>Cyanobacteriota</taxon>
        <taxon>Cyanophyceae</taxon>
        <taxon>Geitlerinematales</taxon>
        <taxon>Geitlerinemataceae</taxon>
        <taxon>Geitlerinema</taxon>
    </lineage>
</organism>
<name>A0ABT7LV61_9CYAN</name>
<evidence type="ECO:0000256" key="1">
    <source>
        <dbReference type="SAM" id="Coils"/>
    </source>
</evidence>
<feature type="coiled-coil region" evidence="1">
    <location>
        <begin position="100"/>
        <end position="127"/>
    </location>
</feature>
<comment type="caution">
    <text evidence="3">The sequence shown here is derived from an EMBL/GenBank/DDBJ whole genome shotgun (WGS) entry which is preliminary data.</text>
</comment>
<dbReference type="Proteomes" id="UP001230986">
    <property type="component" value="Unassembled WGS sequence"/>
</dbReference>